<gene>
    <name evidence="3" type="ORF">MNR06_09100</name>
</gene>
<reference evidence="3" key="1">
    <citation type="submission" date="2022-03" db="EMBL/GenBank/DDBJ databases">
        <title>Genome Identification and Characterization of new species Bdellovibrio reynosense LBG001 sp. nov. from a Mexico soil sample.</title>
        <authorList>
            <person name="Camilli A."/>
            <person name="Ajao Y."/>
            <person name="Guo X."/>
        </authorList>
    </citation>
    <scope>NUCLEOTIDE SEQUENCE</scope>
    <source>
        <strain evidence="3">LBG001</strain>
    </source>
</reference>
<name>A0ABY4C4S4_9BACT</name>
<proteinExistence type="predicted"/>
<dbReference type="RefSeq" id="WP_243535216.1">
    <property type="nucleotide sequence ID" value="NZ_CP093442.1"/>
</dbReference>
<evidence type="ECO:0000313" key="4">
    <source>
        <dbReference type="Proteomes" id="UP000830116"/>
    </source>
</evidence>
<dbReference type="Pfam" id="PF10975">
    <property type="entry name" value="DUF2802"/>
    <property type="match status" value="1"/>
</dbReference>
<accession>A0ABY4C4S4</accession>
<keyword evidence="4" id="KW-1185">Reference proteome</keyword>
<evidence type="ECO:0000256" key="1">
    <source>
        <dbReference type="SAM" id="Coils"/>
    </source>
</evidence>
<feature type="coiled-coil region" evidence="1">
    <location>
        <begin position="40"/>
        <end position="92"/>
    </location>
</feature>
<organism evidence="3 4">
    <name type="scientific">Bdellovibrio reynosensis</name>
    <dbReference type="NCBI Taxonomy" id="2835041"/>
    <lineage>
        <taxon>Bacteria</taxon>
        <taxon>Pseudomonadati</taxon>
        <taxon>Bdellovibrionota</taxon>
        <taxon>Bdellovibrionia</taxon>
        <taxon>Bdellovibrionales</taxon>
        <taxon>Pseudobdellovibrionaceae</taxon>
        <taxon>Bdellovibrio</taxon>
    </lineage>
</organism>
<evidence type="ECO:0000256" key="2">
    <source>
        <dbReference type="SAM" id="Phobius"/>
    </source>
</evidence>
<dbReference type="Proteomes" id="UP000830116">
    <property type="component" value="Chromosome"/>
</dbReference>
<dbReference type="EMBL" id="CP093442">
    <property type="protein sequence ID" value="UOE99852.1"/>
    <property type="molecule type" value="Genomic_DNA"/>
</dbReference>
<keyword evidence="1" id="KW-0175">Coiled coil</keyword>
<keyword evidence="2" id="KW-0812">Transmembrane</keyword>
<protein>
    <submittedName>
        <fullName evidence="3">DUF2802 domain-containing protein</fullName>
    </submittedName>
</protein>
<dbReference type="InterPro" id="IPR021244">
    <property type="entry name" value="DUF2802"/>
</dbReference>
<keyword evidence="2" id="KW-1133">Transmembrane helix</keyword>
<keyword evidence="2" id="KW-0472">Membrane</keyword>
<sequence>MSFWFLLQVLVNLILLAGVVGLWIRLQRPPKDDPRLSKGLQLLQSKIAVLEDLSDRTETQVNQLTALLEQKVKDIQIKIQSADKQLAKIEQSMQKSLEVAKIFQDRIPHTEIVERKNTIKYVKAARLAHQGLSVDEIADQVDLSRGEIEFIAKVNKDQLMFCEDSLPEWIQDDADTAASQMQSDLSDVDNISFMTPLHRESVPDLSTVFEVPKTDQEALKKLGDAFKAACAEVKEQEEASQQTANNVSALFNVTQNMAQTFLSEKPTPTAPTATPIAATKGKKDGVVRPVEFRRIDMTKDLG</sequence>
<feature type="transmembrane region" description="Helical" evidence="2">
    <location>
        <begin position="6"/>
        <end position="26"/>
    </location>
</feature>
<evidence type="ECO:0000313" key="3">
    <source>
        <dbReference type="EMBL" id="UOE99852.1"/>
    </source>
</evidence>